<proteinExistence type="predicted"/>
<sequence>MNRRVLLSSGVTRAPAVQPARPTRPVIFTVIALVLLAIQLTMCGSTVTAVAVAAPPPVSNTGHHGVHDVHCEPVTNTEAAAAKKAGTGSGDDSLRAPATTTSRLATADLASTRGATSKPDGPLSGRTILLASCVDRS</sequence>
<comment type="caution">
    <text evidence="3">The sequence shown here is derived from an EMBL/GenBank/DDBJ whole genome shotgun (WGS) entry which is preliminary data.</text>
</comment>
<evidence type="ECO:0000313" key="3">
    <source>
        <dbReference type="EMBL" id="RZT85623.1"/>
    </source>
</evidence>
<gene>
    <name evidence="3" type="ORF">EV383_2499</name>
</gene>
<feature type="region of interest" description="Disordered" evidence="1">
    <location>
        <begin position="76"/>
        <end position="123"/>
    </location>
</feature>
<dbReference type="RefSeq" id="WP_130290050.1">
    <property type="nucleotide sequence ID" value="NZ_SHKL01000001.1"/>
</dbReference>
<evidence type="ECO:0000256" key="2">
    <source>
        <dbReference type="SAM" id="Phobius"/>
    </source>
</evidence>
<dbReference type="Proteomes" id="UP000291591">
    <property type="component" value="Unassembled WGS sequence"/>
</dbReference>
<accession>A0A4Q7UZC1</accession>
<dbReference type="AlphaFoldDB" id="A0A4Q7UZC1"/>
<reference evidence="3 4" key="1">
    <citation type="submission" date="2019-02" db="EMBL/GenBank/DDBJ databases">
        <title>Sequencing the genomes of 1000 actinobacteria strains.</title>
        <authorList>
            <person name="Klenk H.-P."/>
        </authorList>
    </citation>
    <scope>NUCLEOTIDE SEQUENCE [LARGE SCALE GENOMIC DNA]</scope>
    <source>
        <strain evidence="3 4">DSM 45779</strain>
    </source>
</reference>
<keyword evidence="2" id="KW-1133">Transmembrane helix</keyword>
<name>A0A4Q7UZC1_PSEST</name>
<evidence type="ECO:0000313" key="4">
    <source>
        <dbReference type="Proteomes" id="UP000291591"/>
    </source>
</evidence>
<keyword evidence="4" id="KW-1185">Reference proteome</keyword>
<evidence type="ECO:0000256" key="1">
    <source>
        <dbReference type="SAM" id="MobiDB-lite"/>
    </source>
</evidence>
<protein>
    <submittedName>
        <fullName evidence="3">Uncharacterized protein</fullName>
    </submittedName>
</protein>
<keyword evidence="2" id="KW-0812">Transmembrane</keyword>
<feature type="transmembrane region" description="Helical" evidence="2">
    <location>
        <begin position="26"/>
        <end position="54"/>
    </location>
</feature>
<dbReference type="EMBL" id="SHKL01000001">
    <property type="protein sequence ID" value="RZT85623.1"/>
    <property type="molecule type" value="Genomic_DNA"/>
</dbReference>
<organism evidence="3 4">
    <name type="scientific">Pseudonocardia sediminis</name>
    <dbReference type="NCBI Taxonomy" id="1397368"/>
    <lineage>
        <taxon>Bacteria</taxon>
        <taxon>Bacillati</taxon>
        <taxon>Actinomycetota</taxon>
        <taxon>Actinomycetes</taxon>
        <taxon>Pseudonocardiales</taxon>
        <taxon>Pseudonocardiaceae</taxon>
        <taxon>Pseudonocardia</taxon>
    </lineage>
</organism>
<keyword evidence="2" id="KW-0472">Membrane</keyword>